<name>A0ABT4CY20_9CLOT</name>
<evidence type="ECO:0000313" key="1">
    <source>
        <dbReference type="EMBL" id="MCY6483891.1"/>
    </source>
</evidence>
<dbReference type="RefSeq" id="WP_268040165.1">
    <property type="nucleotide sequence ID" value="NZ_JAPQER010000002.1"/>
</dbReference>
<keyword evidence="2" id="KW-1185">Reference proteome</keyword>
<reference evidence="1" key="1">
    <citation type="submission" date="2022-12" db="EMBL/GenBank/DDBJ databases">
        <authorList>
            <person name="Wang J."/>
        </authorList>
    </citation>
    <scope>NUCLEOTIDE SEQUENCE</scope>
    <source>
        <strain evidence="1">HY-45-18</strain>
    </source>
</reference>
<organism evidence="1 2">
    <name type="scientific">Clostridium aestuarii</name>
    <dbReference type="NCBI Taxonomy" id="338193"/>
    <lineage>
        <taxon>Bacteria</taxon>
        <taxon>Bacillati</taxon>
        <taxon>Bacillota</taxon>
        <taxon>Clostridia</taxon>
        <taxon>Eubacteriales</taxon>
        <taxon>Clostridiaceae</taxon>
        <taxon>Clostridium</taxon>
    </lineage>
</organism>
<proteinExistence type="predicted"/>
<comment type="caution">
    <text evidence="1">The sequence shown here is derived from an EMBL/GenBank/DDBJ whole genome shotgun (WGS) entry which is preliminary data.</text>
</comment>
<dbReference type="Gene3D" id="1.10.3210.10">
    <property type="entry name" value="Hypothetical protein af1432"/>
    <property type="match status" value="1"/>
</dbReference>
<gene>
    <name evidence="1" type="ORF">OW763_05960</name>
</gene>
<accession>A0ABT4CY20</accession>
<dbReference type="Proteomes" id="UP001078443">
    <property type="component" value="Unassembled WGS sequence"/>
</dbReference>
<dbReference type="SUPFAM" id="SSF109604">
    <property type="entry name" value="HD-domain/PDEase-like"/>
    <property type="match status" value="1"/>
</dbReference>
<sequence>MDLLSKAIIIATQAHEGQTDKGGNPYILHPLRIMLKMNDETSQIVAILHDTIEDTDITLEYLSKEGFSEETIKALSSITRIRDEDYMQFIKRCKNNRIGRIVKLADLEDNSNIKRIPNPSKKDYDRLEKYKQAKNELLKI</sequence>
<evidence type="ECO:0000313" key="2">
    <source>
        <dbReference type="Proteomes" id="UP001078443"/>
    </source>
</evidence>
<dbReference type="EMBL" id="JAPQER010000002">
    <property type="protein sequence ID" value="MCY6483891.1"/>
    <property type="molecule type" value="Genomic_DNA"/>
</dbReference>
<protein>
    <submittedName>
        <fullName evidence="1">GTP pyrophosphokinase</fullName>
    </submittedName>
</protein>